<proteinExistence type="predicted"/>
<dbReference type="Proteomes" id="UP001055439">
    <property type="component" value="Chromosome 1"/>
</dbReference>
<feature type="compositionally biased region" description="Polar residues" evidence="1">
    <location>
        <begin position="17"/>
        <end position="32"/>
    </location>
</feature>
<organism evidence="2 3">
    <name type="scientific">Musa troglodytarum</name>
    <name type="common">fe'i banana</name>
    <dbReference type="NCBI Taxonomy" id="320322"/>
    <lineage>
        <taxon>Eukaryota</taxon>
        <taxon>Viridiplantae</taxon>
        <taxon>Streptophyta</taxon>
        <taxon>Embryophyta</taxon>
        <taxon>Tracheophyta</taxon>
        <taxon>Spermatophyta</taxon>
        <taxon>Magnoliopsida</taxon>
        <taxon>Liliopsida</taxon>
        <taxon>Zingiberales</taxon>
        <taxon>Musaceae</taxon>
        <taxon>Musa</taxon>
    </lineage>
</organism>
<evidence type="ECO:0000313" key="2">
    <source>
        <dbReference type="EMBL" id="URD73234.1"/>
    </source>
</evidence>
<feature type="compositionally biased region" description="Basic and acidic residues" evidence="1">
    <location>
        <begin position="1"/>
        <end position="16"/>
    </location>
</feature>
<evidence type="ECO:0000256" key="1">
    <source>
        <dbReference type="SAM" id="MobiDB-lite"/>
    </source>
</evidence>
<keyword evidence="3" id="KW-1185">Reference proteome</keyword>
<sequence length="66" mass="7237">MTTAKKPSEMRPRVEHTTATSSVQARQASTNAPRGVTITVNADEVATDSTLPRGSHPPIRCKHLRW</sequence>
<gene>
    <name evidence="2" type="ORF">MUK42_34509</name>
</gene>
<evidence type="ECO:0000313" key="3">
    <source>
        <dbReference type="Proteomes" id="UP001055439"/>
    </source>
</evidence>
<dbReference type="AlphaFoldDB" id="A0A9E7E9X9"/>
<reference evidence="2" key="1">
    <citation type="submission" date="2022-05" db="EMBL/GenBank/DDBJ databases">
        <title>The Musa troglodytarum L. genome provides insights into the mechanism of non-climacteric behaviour and enrichment of carotenoids.</title>
        <authorList>
            <person name="Wang J."/>
        </authorList>
    </citation>
    <scope>NUCLEOTIDE SEQUENCE</scope>
    <source>
        <tissue evidence="2">Leaf</tissue>
    </source>
</reference>
<name>A0A9E7E9X9_9LILI</name>
<feature type="region of interest" description="Disordered" evidence="1">
    <location>
        <begin position="1"/>
        <end position="36"/>
    </location>
</feature>
<protein>
    <submittedName>
        <fullName evidence="2">Uncharacterized protein</fullName>
    </submittedName>
</protein>
<accession>A0A9E7E9X9</accession>
<dbReference type="EMBL" id="CP097502">
    <property type="protein sequence ID" value="URD73234.1"/>
    <property type="molecule type" value="Genomic_DNA"/>
</dbReference>